<dbReference type="Gene3D" id="3.30.830.10">
    <property type="entry name" value="Metalloenzyme, LuxS/M16 peptidase-like"/>
    <property type="match status" value="2"/>
</dbReference>
<keyword evidence="2" id="KW-0809">Transit peptide</keyword>
<keyword evidence="3" id="KW-0496">Mitochondrion</keyword>
<dbReference type="Pfam" id="PF00675">
    <property type="entry name" value="Peptidase_M16"/>
    <property type="match status" value="1"/>
</dbReference>
<dbReference type="GeneTree" id="ENSGT00940000154915"/>
<organism evidence="6 7">
    <name type="scientific">Eptatretus burgeri</name>
    <name type="common">Inshore hagfish</name>
    <dbReference type="NCBI Taxonomy" id="7764"/>
    <lineage>
        <taxon>Eukaryota</taxon>
        <taxon>Metazoa</taxon>
        <taxon>Chordata</taxon>
        <taxon>Craniata</taxon>
        <taxon>Vertebrata</taxon>
        <taxon>Cyclostomata</taxon>
        <taxon>Myxini</taxon>
        <taxon>Myxiniformes</taxon>
        <taxon>Myxinidae</taxon>
        <taxon>Eptatretinae</taxon>
        <taxon>Eptatretus</taxon>
    </lineage>
</organism>
<reference evidence="6" key="2">
    <citation type="submission" date="2025-09" db="UniProtKB">
        <authorList>
            <consortium name="Ensembl"/>
        </authorList>
    </citation>
    <scope>IDENTIFICATION</scope>
</reference>
<evidence type="ECO:0000256" key="3">
    <source>
        <dbReference type="ARBA" id="ARBA00023128"/>
    </source>
</evidence>
<dbReference type="FunFam" id="3.30.830.10:FF:000039">
    <property type="entry name" value="Ubiquinol-cytochrome c reductase core subunit 2"/>
    <property type="match status" value="1"/>
</dbReference>
<comment type="subcellular location">
    <subcellularLocation>
        <location evidence="1">Mitochondrion</location>
    </subcellularLocation>
</comment>
<accession>A0A8C4NHV7</accession>
<dbReference type="PANTHER" id="PTHR11851">
    <property type="entry name" value="METALLOPROTEASE"/>
    <property type="match status" value="1"/>
</dbReference>
<evidence type="ECO:0000256" key="2">
    <source>
        <dbReference type="ARBA" id="ARBA00022946"/>
    </source>
</evidence>
<dbReference type="InterPro" id="IPR011765">
    <property type="entry name" value="Pept_M16_N"/>
</dbReference>
<dbReference type="AlphaFoldDB" id="A0A8C4NHV7"/>
<name>A0A8C4NHV7_EPTBU</name>
<dbReference type="GO" id="GO:0016020">
    <property type="term" value="C:membrane"/>
    <property type="evidence" value="ECO:0007669"/>
    <property type="project" value="UniProtKB-ARBA"/>
</dbReference>
<dbReference type="GO" id="GO:0046872">
    <property type="term" value="F:metal ion binding"/>
    <property type="evidence" value="ECO:0007669"/>
    <property type="project" value="InterPro"/>
</dbReference>
<dbReference type="InterPro" id="IPR007863">
    <property type="entry name" value="Peptidase_M16_C"/>
</dbReference>
<sequence length="454" mass="48611">MAGTVTRSLGRRAYSALAIPLTEPLPITKLGAVSHVIPEVEVSRLSTGLVVSSVNNLSPISKVSIFVEGGSRHETYANRGATHFLRSSSYLTTKGASSFRIVRGIGDVGGKLHVSSGREHMIYSVDCLTDKVETLMEYLVNVTTAQEFRIWELATVRARVRLEKALAFQSPQIGLVENLHNVAYKNALQNSIFCPADMVDRITPTMIQEFVQNHFTSGRIALVGIGVSHADLKQLGEQFLNVRGGRGSPIAQAKYRGGEVRQQTSGEYVHAAVVVESAPVGTVESKAFLLLQHVLGMGPNLPWGHSAGRLWHAVAKETAQSFAVSSLNFAYSDSGLFGIYSVCAPTAATKVIRAALAQVKAVADGNLTEADVARARALAASRMVMAVETRVGLLDELGSQAMATSSFRPPAHAAADLRNIKIADVVAVAKRFVTGKKSMAAFGDLSRTPCLDEL</sequence>
<feature type="domain" description="Peptidase M16 N-terminal" evidence="4">
    <location>
        <begin position="50"/>
        <end position="195"/>
    </location>
</feature>
<keyword evidence="7" id="KW-1185">Reference proteome</keyword>
<evidence type="ECO:0000313" key="6">
    <source>
        <dbReference type="Ensembl" id="ENSEBUP00000007047.1"/>
    </source>
</evidence>
<evidence type="ECO:0000256" key="1">
    <source>
        <dbReference type="ARBA" id="ARBA00004173"/>
    </source>
</evidence>
<reference evidence="6" key="1">
    <citation type="submission" date="2025-08" db="UniProtKB">
        <authorList>
            <consortium name="Ensembl"/>
        </authorList>
    </citation>
    <scope>IDENTIFICATION</scope>
</reference>
<dbReference type="Proteomes" id="UP000694388">
    <property type="component" value="Unplaced"/>
</dbReference>
<dbReference type="InterPro" id="IPR050361">
    <property type="entry name" value="MPP/UQCRC_Complex"/>
</dbReference>
<evidence type="ECO:0000259" key="5">
    <source>
        <dbReference type="Pfam" id="PF05193"/>
    </source>
</evidence>
<dbReference type="InterPro" id="IPR011249">
    <property type="entry name" value="Metalloenz_LuxS/M16"/>
</dbReference>
<proteinExistence type="predicted"/>
<dbReference type="SUPFAM" id="SSF63411">
    <property type="entry name" value="LuxS/MPP-like metallohydrolase"/>
    <property type="match status" value="2"/>
</dbReference>
<dbReference type="FunFam" id="3.30.830.10:FF:000021">
    <property type="entry name" value="Cytochrome b-c1 complex subunit 2"/>
    <property type="match status" value="1"/>
</dbReference>
<evidence type="ECO:0000259" key="4">
    <source>
        <dbReference type="Pfam" id="PF00675"/>
    </source>
</evidence>
<dbReference type="Ensembl" id="ENSEBUT00000007516.1">
    <property type="protein sequence ID" value="ENSEBUP00000007047.1"/>
    <property type="gene ID" value="ENSEBUG00000004627.1"/>
</dbReference>
<dbReference type="GO" id="GO:0005739">
    <property type="term" value="C:mitochondrion"/>
    <property type="evidence" value="ECO:0007669"/>
    <property type="project" value="UniProtKB-SubCell"/>
</dbReference>
<evidence type="ECO:0000313" key="7">
    <source>
        <dbReference type="Proteomes" id="UP000694388"/>
    </source>
</evidence>
<feature type="domain" description="Peptidase M16 C-terminal" evidence="5">
    <location>
        <begin position="202"/>
        <end position="377"/>
    </location>
</feature>
<protein>
    <submittedName>
        <fullName evidence="6">Ubiquinol-cytochrome c reductase core protein 2b</fullName>
    </submittedName>
</protein>
<dbReference type="PANTHER" id="PTHR11851:SF226">
    <property type="entry name" value="CYTOCHROME B-C1 COMPLEX SUBUNIT 2, MITOCHONDRIAL"/>
    <property type="match status" value="1"/>
</dbReference>
<dbReference type="Pfam" id="PF05193">
    <property type="entry name" value="Peptidase_M16_C"/>
    <property type="match status" value="1"/>
</dbReference>
<dbReference type="OMA" id="RYQPANK"/>